<feature type="domain" description="D-alanyl-D-alanine carboxypeptidase-like core" evidence="1">
    <location>
        <begin position="53"/>
        <end position="172"/>
    </location>
</feature>
<dbReference type="EMBL" id="LR797512">
    <property type="protein sequence ID" value="CAB4221942.1"/>
    <property type="molecule type" value="Genomic_DNA"/>
</dbReference>
<dbReference type="Pfam" id="PF02557">
    <property type="entry name" value="VanY"/>
    <property type="match status" value="1"/>
</dbReference>
<evidence type="ECO:0000313" key="4">
    <source>
        <dbReference type="EMBL" id="CAB4221942.1"/>
    </source>
</evidence>
<dbReference type="GO" id="GO:0008233">
    <property type="term" value="F:peptidase activity"/>
    <property type="evidence" value="ECO:0007669"/>
    <property type="project" value="InterPro"/>
</dbReference>
<evidence type="ECO:0000313" key="3">
    <source>
        <dbReference type="EMBL" id="CAB4180102.1"/>
    </source>
</evidence>
<dbReference type="InterPro" id="IPR009045">
    <property type="entry name" value="Zn_M74/Hedgehog-like"/>
</dbReference>
<evidence type="ECO:0000313" key="2">
    <source>
        <dbReference type="EMBL" id="CAB4145316.1"/>
    </source>
</evidence>
<gene>
    <name evidence="3" type="ORF">UFOVP1048_19</name>
    <name evidence="4" type="ORF">UFOVP1658_15</name>
    <name evidence="2" type="ORF">UFOVP488_2</name>
</gene>
<dbReference type="InterPro" id="IPR003709">
    <property type="entry name" value="VanY-like_core_dom"/>
</dbReference>
<organism evidence="2">
    <name type="scientific">uncultured Caudovirales phage</name>
    <dbReference type="NCBI Taxonomy" id="2100421"/>
    <lineage>
        <taxon>Viruses</taxon>
        <taxon>Duplodnaviria</taxon>
        <taxon>Heunggongvirae</taxon>
        <taxon>Uroviricota</taxon>
        <taxon>Caudoviricetes</taxon>
        <taxon>Peduoviridae</taxon>
        <taxon>Maltschvirus</taxon>
        <taxon>Maltschvirus maltsch</taxon>
    </lineage>
</organism>
<dbReference type="Gene3D" id="3.30.1380.10">
    <property type="match status" value="1"/>
</dbReference>
<evidence type="ECO:0000259" key="1">
    <source>
        <dbReference type="Pfam" id="PF02557"/>
    </source>
</evidence>
<dbReference type="CDD" id="cd14814">
    <property type="entry name" value="Peptidase_M15"/>
    <property type="match status" value="1"/>
</dbReference>
<protein>
    <submittedName>
        <fullName evidence="2">Peptidase M15B</fullName>
    </submittedName>
</protein>
<dbReference type="EMBL" id="LR796444">
    <property type="protein sequence ID" value="CAB4145316.1"/>
    <property type="molecule type" value="Genomic_DNA"/>
</dbReference>
<name>A0A6J5MJT9_9CAUD</name>
<dbReference type="EMBL" id="LR797002">
    <property type="protein sequence ID" value="CAB4180102.1"/>
    <property type="molecule type" value="Genomic_DNA"/>
</dbReference>
<dbReference type="GO" id="GO:0006508">
    <property type="term" value="P:proteolysis"/>
    <property type="evidence" value="ECO:0007669"/>
    <property type="project" value="InterPro"/>
</dbReference>
<sequence>MSAIPVNPKPKALIVPHKHKVVLPTVLAHCKPGELPANMLKDVKPYGKLLFCAADAWLAFKERAHQEGIATFKPSSANDCYRSIATQTIAWNDRMTTEVIAGVKPRIYQGKNFYLKPGKAPIAQPGKSNHNWGISVDVSEASGARFEFMAAHALEYGFTWELDSEKWHINYFRGDSIPDAVTAWKKAKALL</sequence>
<dbReference type="SUPFAM" id="SSF55166">
    <property type="entry name" value="Hedgehog/DD-peptidase"/>
    <property type="match status" value="1"/>
</dbReference>
<proteinExistence type="predicted"/>
<accession>A0A6J5MJT9</accession>
<reference evidence="2" key="1">
    <citation type="submission" date="2020-04" db="EMBL/GenBank/DDBJ databases">
        <authorList>
            <person name="Chiriac C."/>
            <person name="Salcher M."/>
            <person name="Ghai R."/>
            <person name="Kavagutti S V."/>
        </authorList>
    </citation>
    <scope>NUCLEOTIDE SEQUENCE</scope>
</reference>